<reference evidence="5" key="1">
    <citation type="submission" date="2014-08" db="EMBL/GenBank/DDBJ databases">
        <authorList>
            <person name="Sharma Rahul"/>
            <person name="Thines Marco"/>
        </authorList>
    </citation>
    <scope>NUCLEOTIDE SEQUENCE</scope>
</reference>
<dbReference type="PANTHER" id="PTHR13387:SF9">
    <property type="entry name" value="PROTEIN HGH1 HOMOLOG"/>
    <property type="match status" value="1"/>
</dbReference>
<accession>A0A0F7ST30</accession>
<proteinExistence type="inferred from homology"/>
<evidence type="ECO:0000256" key="1">
    <source>
        <dbReference type="ARBA" id="ARBA00006712"/>
    </source>
</evidence>
<evidence type="ECO:0000259" key="4">
    <source>
        <dbReference type="Pfam" id="PF04064"/>
    </source>
</evidence>
<dbReference type="PANTHER" id="PTHR13387">
    <property type="entry name" value="PROTEIN HGH1 HOMOLOG"/>
    <property type="match status" value="1"/>
</dbReference>
<dbReference type="InterPro" id="IPR007205">
    <property type="entry name" value="Protein_HGH1_N"/>
</dbReference>
<feature type="region of interest" description="Disordered" evidence="2">
    <location>
        <begin position="463"/>
        <end position="486"/>
    </location>
</feature>
<evidence type="ECO:0000313" key="5">
    <source>
        <dbReference type="EMBL" id="CED83228.1"/>
    </source>
</evidence>
<evidence type="ECO:0000259" key="3">
    <source>
        <dbReference type="Pfam" id="PF04063"/>
    </source>
</evidence>
<feature type="compositionally biased region" description="Acidic residues" evidence="2">
    <location>
        <begin position="469"/>
        <end position="486"/>
    </location>
</feature>
<evidence type="ECO:0000256" key="2">
    <source>
        <dbReference type="SAM" id="MobiDB-lite"/>
    </source>
</evidence>
<feature type="domain" description="Protein HGH1 N-terminal" evidence="3">
    <location>
        <begin position="129"/>
        <end position="404"/>
    </location>
</feature>
<protein>
    <submittedName>
        <fullName evidence="5">Uncharacterized conserved protein</fullName>
    </submittedName>
</protein>
<name>A0A0F7ST30_PHARH</name>
<dbReference type="InterPro" id="IPR039717">
    <property type="entry name" value="Hgh1"/>
</dbReference>
<dbReference type="InterPro" id="IPR007206">
    <property type="entry name" value="Protein_HGH1_C"/>
</dbReference>
<comment type="similarity">
    <text evidence="1">Belongs to the HGH1 family.</text>
</comment>
<feature type="domain" description="Protein HGH1 C-terminal" evidence="4">
    <location>
        <begin position="411"/>
        <end position="463"/>
    </location>
</feature>
<dbReference type="EMBL" id="LN483142">
    <property type="protein sequence ID" value="CED83228.1"/>
    <property type="molecule type" value="Genomic_DNA"/>
</dbReference>
<dbReference type="AlphaFoldDB" id="A0A0F7ST30"/>
<dbReference type="Pfam" id="PF04063">
    <property type="entry name" value="DUF383"/>
    <property type="match status" value="1"/>
</dbReference>
<dbReference type="Pfam" id="PF04064">
    <property type="entry name" value="DUF384"/>
    <property type="match status" value="1"/>
</dbReference>
<dbReference type="InterPro" id="IPR016024">
    <property type="entry name" value="ARM-type_fold"/>
</dbReference>
<dbReference type="SUPFAM" id="SSF48371">
    <property type="entry name" value="ARM repeat"/>
    <property type="match status" value="1"/>
</dbReference>
<sequence length="486" mass="53040">MSALSQYQELIPFLRDTNPQVRQLALSNLLGQTVKTSPYRQALFFPSSNLSNPSNTSSSASSEVVDAGKDAALPSSSNEKSPLWSLKLLCRDQTMIAHDAFSALVNLSDSALVQKELGDDAFLVFLVSYIVNPTSVLSSLASMLLSNITSSLAITKSLSTLLIPFIPLLPNSTINPPHLQTYYLPSSRSASALPPPNMALPNQEVTVEYVPCLSLLVEAFIQGAAAGEPGKEGEEAKKGTRKGDCHFLATVFSNLSMLPPIRQALLSPAVEYPKHPESTLPATPEALRSESLLSKLLIFTEHKDTIRRGGVLSTLKHIAMSAQTHPLLLTLEDSLIAVPHLSDNPLARSGDTTSIEIRGVDVLPKILGPLMGGEEIDLDDMEKLPSALQFQPEDKQREQDGVLRLTCVEILLLLCTSLRGRNQLRDRGAYVVIKFAHKAETDEKIADQMYRLVNLLQREEGPDTRIEEITPDEETVDSEDEGIVEV</sequence>
<organism evidence="5">
    <name type="scientific">Phaffia rhodozyma</name>
    <name type="common">Yeast</name>
    <name type="synonym">Xanthophyllomyces dendrorhous</name>
    <dbReference type="NCBI Taxonomy" id="264483"/>
    <lineage>
        <taxon>Eukaryota</taxon>
        <taxon>Fungi</taxon>
        <taxon>Dikarya</taxon>
        <taxon>Basidiomycota</taxon>
        <taxon>Agaricomycotina</taxon>
        <taxon>Tremellomycetes</taxon>
        <taxon>Cystofilobasidiales</taxon>
        <taxon>Mrakiaceae</taxon>
        <taxon>Phaffia</taxon>
    </lineage>
</organism>